<dbReference type="SUPFAM" id="SSF52980">
    <property type="entry name" value="Restriction endonuclease-like"/>
    <property type="match status" value="1"/>
</dbReference>
<dbReference type="InterPro" id="IPR011335">
    <property type="entry name" value="Restrct_endonuc-II-like"/>
</dbReference>
<dbReference type="InterPro" id="IPR019080">
    <property type="entry name" value="YqaJ_viral_recombinase"/>
</dbReference>
<dbReference type="AlphaFoldDB" id="A0A8W8JLU4"/>
<dbReference type="Pfam" id="PF09588">
    <property type="entry name" value="YqaJ"/>
    <property type="match status" value="1"/>
</dbReference>
<dbReference type="InterPro" id="IPR011604">
    <property type="entry name" value="PDDEXK-like_dom_sf"/>
</dbReference>
<dbReference type="PANTHER" id="PTHR46609">
    <property type="entry name" value="EXONUCLEASE, PHAGE-TYPE/RECB, C-TERMINAL DOMAIN-CONTAINING PROTEIN"/>
    <property type="match status" value="1"/>
</dbReference>
<dbReference type="PANTHER" id="PTHR46609:SF8">
    <property type="entry name" value="YQAJ VIRAL RECOMBINASE DOMAIN-CONTAINING PROTEIN"/>
    <property type="match status" value="1"/>
</dbReference>
<proteinExistence type="predicted"/>
<organism evidence="2 3">
    <name type="scientific">Magallana gigas</name>
    <name type="common">Pacific oyster</name>
    <name type="synonym">Crassostrea gigas</name>
    <dbReference type="NCBI Taxonomy" id="29159"/>
    <lineage>
        <taxon>Eukaryota</taxon>
        <taxon>Metazoa</taxon>
        <taxon>Spiralia</taxon>
        <taxon>Lophotrochozoa</taxon>
        <taxon>Mollusca</taxon>
        <taxon>Bivalvia</taxon>
        <taxon>Autobranchia</taxon>
        <taxon>Pteriomorphia</taxon>
        <taxon>Ostreida</taxon>
        <taxon>Ostreoidea</taxon>
        <taxon>Ostreidae</taxon>
        <taxon>Magallana</taxon>
    </lineage>
</organism>
<protein>
    <recommendedName>
        <fullName evidence="1">YqaJ viral recombinase domain-containing protein</fullName>
    </recommendedName>
</protein>
<dbReference type="InterPro" id="IPR051703">
    <property type="entry name" value="NF-kappa-B_Signaling_Reg"/>
</dbReference>
<dbReference type="Proteomes" id="UP000005408">
    <property type="component" value="Unassembled WGS sequence"/>
</dbReference>
<sequence length="237" mass="27246">MALSILYWLNFVSGTKKLHQKSVLAVKSDHILKFVYEAELNHVQGRVQASMRDRSYHVKDAISWGISNESTARTKYCSFGDAIVEETGVWLHESGILGASHDGIIHRAATHNYNHQVVVLTDLLEGMAVKPEVLVVKCPFSARSMTISEAIESVKDFCLEYQTYEGRQFYKLKEDHRYYDQVQGQLHILNRSACDFVVWTTKDIAIVRIIQDSNWTQNISKLIDFYFHKIIPHIVQD</sequence>
<evidence type="ECO:0000313" key="3">
    <source>
        <dbReference type="Proteomes" id="UP000005408"/>
    </source>
</evidence>
<evidence type="ECO:0000259" key="1">
    <source>
        <dbReference type="Pfam" id="PF09588"/>
    </source>
</evidence>
<accession>A0A8W8JLU4</accession>
<feature type="domain" description="YqaJ viral recombinase" evidence="1">
    <location>
        <begin position="47"/>
        <end position="188"/>
    </location>
</feature>
<dbReference type="GO" id="GO:0006281">
    <property type="term" value="P:DNA repair"/>
    <property type="evidence" value="ECO:0007669"/>
    <property type="project" value="UniProtKB-ARBA"/>
</dbReference>
<dbReference type="EnsemblMetazoa" id="G19235.1">
    <property type="protein sequence ID" value="G19235.1:cds"/>
    <property type="gene ID" value="G19235"/>
</dbReference>
<reference evidence="2" key="1">
    <citation type="submission" date="2022-08" db="UniProtKB">
        <authorList>
            <consortium name="EnsemblMetazoa"/>
        </authorList>
    </citation>
    <scope>IDENTIFICATION</scope>
    <source>
        <strain evidence="2">05x7-T-G4-1.051#20</strain>
    </source>
</reference>
<dbReference type="Gene3D" id="3.90.320.10">
    <property type="match status" value="1"/>
</dbReference>
<evidence type="ECO:0000313" key="2">
    <source>
        <dbReference type="EnsemblMetazoa" id="G19235.1:cds"/>
    </source>
</evidence>
<name>A0A8W8JLU4_MAGGI</name>
<keyword evidence="3" id="KW-1185">Reference proteome</keyword>
<dbReference type="CDD" id="cd22343">
    <property type="entry name" value="PDDEXK_lambda_exonuclease-like"/>
    <property type="match status" value="1"/>
</dbReference>